<dbReference type="PANTHER" id="PTHR44366:SF1">
    <property type="entry name" value="UDP-N-ACETYLGLUCOSAMINE--PEPTIDE N-ACETYLGLUCOSAMINYLTRANSFERASE 110 KDA SUBUNIT"/>
    <property type="match status" value="1"/>
</dbReference>
<evidence type="ECO:0000256" key="2">
    <source>
        <dbReference type="ARBA" id="ARBA00022803"/>
    </source>
</evidence>
<organism evidence="4 5">
    <name type="scientific">Usitatibacter palustris</name>
    <dbReference type="NCBI Taxonomy" id="2732487"/>
    <lineage>
        <taxon>Bacteria</taxon>
        <taxon>Pseudomonadati</taxon>
        <taxon>Pseudomonadota</taxon>
        <taxon>Betaproteobacteria</taxon>
        <taxon>Nitrosomonadales</taxon>
        <taxon>Usitatibacteraceae</taxon>
        <taxon>Usitatibacter</taxon>
    </lineage>
</organism>
<dbReference type="Proteomes" id="UP000503096">
    <property type="component" value="Chromosome"/>
</dbReference>
<dbReference type="SMART" id="SM00028">
    <property type="entry name" value="TPR"/>
    <property type="match status" value="6"/>
</dbReference>
<proteinExistence type="predicted"/>
<dbReference type="KEGG" id="upl:DSM104440_03298"/>
<dbReference type="AlphaFoldDB" id="A0A6M4HD45"/>
<dbReference type="InterPro" id="IPR019734">
    <property type="entry name" value="TPR_rpt"/>
</dbReference>
<protein>
    <submittedName>
        <fullName evidence="4">Uncharacterized protein</fullName>
    </submittedName>
</protein>
<dbReference type="PANTHER" id="PTHR44366">
    <property type="entry name" value="UDP-N-ACETYLGLUCOSAMINE--PEPTIDE N-ACETYLGLUCOSAMINYLTRANSFERASE 110 KDA SUBUNIT"/>
    <property type="match status" value="1"/>
</dbReference>
<dbReference type="InterPro" id="IPR037919">
    <property type="entry name" value="OGT"/>
</dbReference>
<evidence type="ECO:0000256" key="1">
    <source>
        <dbReference type="ARBA" id="ARBA00022737"/>
    </source>
</evidence>
<reference evidence="4 5" key="1">
    <citation type="submission" date="2020-04" db="EMBL/GenBank/DDBJ databases">
        <title>Usitatibacter rugosus gen. nov., sp. nov. and Usitatibacter palustris sp. nov., novel members of Usitatibacteraceae fam. nov. within the order Nitrosomonadales isolated from soil.</title>
        <authorList>
            <person name="Huber K.J."/>
            <person name="Neumann-Schaal M."/>
            <person name="Geppert A."/>
            <person name="Luckner M."/>
            <person name="Wanner G."/>
            <person name="Overmann J."/>
        </authorList>
    </citation>
    <scope>NUCLEOTIDE SEQUENCE [LARGE SCALE GENOMIC DNA]</scope>
    <source>
        <strain evidence="4 5">Swamp67</strain>
    </source>
</reference>
<dbReference type="Pfam" id="PF13432">
    <property type="entry name" value="TPR_16"/>
    <property type="match status" value="1"/>
</dbReference>
<dbReference type="InParanoid" id="A0A6M4HD45"/>
<dbReference type="InterPro" id="IPR013105">
    <property type="entry name" value="TPR_2"/>
</dbReference>
<dbReference type="Pfam" id="PF13414">
    <property type="entry name" value="TPR_11"/>
    <property type="match status" value="1"/>
</dbReference>
<dbReference type="Pfam" id="PF07719">
    <property type="entry name" value="TPR_2"/>
    <property type="match status" value="1"/>
</dbReference>
<keyword evidence="2 3" id="KW-0802">TPR repeat</keyword>
<gene>
    <name evidence="4" type="ORF">DSM104440_03298</name>
</gene>
<feature type="repeat" description="TPR" evidence="3">
    <location>
        <begin position="158"/>
        <end position="191"/>
    </location>
</feature>
<dbReference type="GO" id="GO:0097363">
    <property type="term" value="F:protein O-acetylglucosaminyltransferase activity"/>
    <property type="evidence" value="ECO:0007669"/>
    <property type="project" value="TreeGrafter"/>
</dbReference>
<keyword evidence="5" id="KW-1185">Reference proteome</keyword>
<dbReference type="SUPFAM" id="SSF48439">
    <property type="entry name" value="Protein prenylyltransferase"/>
    <property type="match status" value="1"/>
</dbReference>
<sequence>MQPLERELEGLERAVSDNLADAMARVAAGVANLRLRRWGRAAAHLRVAVAAQPDFAQAWSNLAFAQLELQQLDAARAAADRAIALDARLADAWNLRGLVLERGGHLDGARADYEKALGLNPDFANAHVNLANIEQARGRVDAARAGYERACALDASLAEAHYNLGHLHHKTGRVEDSLPHYRRAIAARQDYAQAHHNLAHALLLLGRFDEAWPESAWRQTRLAFADARALAGRPYSLPAFSPDRRTLTIVGEQGLGDVVFFLRFAPRLRELGWRLRFTGSSRLAPMLRRTELFDEVLSENTDVETNEILAGDLPLLAQGSHAPPPLALTPDPAMVEAMRARLAAAGPPPYIALAWRAGTPQLGPLETLFKELPPAALGAALHGLDATFIAVQRDPRAEDVAAIAAAMGRPVHDFSSTNIDLEEALALMAIVDFSVGVSNTLVHLRAGLGREGDVLVPFPPEWRWMEAGDSPWFPGFSVYRQDRARHWDGALAQLAAALSRKVSSARTGSSRPNSSP</sequence>
<dbReference type="PROSITE" id="PS50005">
    <property type="entry name" value="TPR"/>
    <property type="match status" value="2"/>
</dbReference>
<dbReference type="EMBL" id="CP053073">
    <property type="protein sequence ID" value="QJR16463.1"/>
    <property type="molecule type" value="Genomic_DNA"/>
</dbReference>
<dbReference type="SUPFAM" id="SSF53756">
    <property type="entry name" value="UDP-Glycosyltransferase/glycogen phosphorylase"/>
    <property type="match status" value="1"/>
</dbReference>
<feature type="repeat" description="TPR" evidence="3">
    <location>
        <begin position="90"/>
        <end position="123"/>
    </location>
</feature>
<accession>A0A6M4HD45</accession>
<dbReference type="Gene3D" id="1.25.40.10">
    <property type="entry name" value="Tetratricopeptide repeat domain"/>
    <property type="match status" value="3"/>
</dbReference>
<evidence type="ECO:0000256" key="3">
    <source>
        <dbReference type="PROSITE-ProRule" id="PRU00339"/>
    </source>
</evidence>
<evidence type="ECO:0000313" key="5">
    <source>
        <dbReference type="Proteomes" id="UP000503096"/>
    </source>
</evidence>
<keyword evidence="1" id="KW-0677">Repeat</keyword>
<evidence type="ECO:0000313" key="4">
    <source>
        <dbReference type="EMBL" id="QJR16463.1"/>
    </source>
</evidence>
<dbReference type="GO" id="GO:0006493">
    <property type="term" value="P:protein O-linked glycosylation"/>
    <property type="evidence" value="ECO:0007669"/>
    <property type="project" value="InterPro"/>
</dbReference>
<dbReference type="InterPro" id="IPR011990">
    <property type="entry name" value="TPR-like_helical_dom_sf"/>
</dbReference>
<name>A0A6M4HD45_9PROT</name>
<dbReference type="RefSeq" id="WP_171164579.1">
    <property type="nucleotide sequence ID" value="NZ_CP053073.1"/>
</dbReference>